<evidence type="ECO:0000313" key="1">
    <source>
        <dbReference type="EMBL" id="TVM17333.1"/>
    </source>
</evidence>
<dbReference type="Proteomes" id="UP000448292">
    <property type="component" value="Unassembled WGS sequence"/>
</dbReference>
<dbReference type="AlphaFoldDB" id="A0A7M3MFP0"/>
<evidence type="ECO:0000313" key="2">
    <source>
        <dbReference type="Proteomes" id="UP000448292"/>
    </source>
</evidence>
<sequence>MISPVVEAPSLDSAAGGTLLSGLSIWVPGISDSMAGGAEGRRLPATKEENFFPAIDKEGTP</sequence>
<organism evidence="1 2">
    <name type="scientific">Oceanidesulfovibrio indonesiensis</name>
    <dbReference type="NCBI Taxonomy" id="54767"/>
    <lineage>
        <taxon>Bacteria</taxon>
        <taxon>Pseudomonadati</taxon>
        <taxon>Thermodesulfobacteriota</taxon>
        <taxon>Desulfovibrionia</taxon>
        <taxon>Desulfovibrionales</taxon>
        <taxon>Desulfovibrionaceae</taxon>
        <taxon>Oceanidesulfovibrio</taxon>
    </lineage>
</organism>
<dbReference type="EMBL" id="QMIE01000007">
    <property type="protein sequence ID" value="TVM17333.1"/>
    <property type="molecule type" value="Genomic_DNA"/>
</dbReference>
<proteinExistence type="predicted"/>
<keyword evidence="2" id="KW-1185">Reference proteome</keyword>
<gene>
    <name evidence="1" type="ORF">DPQ33_09100</name>
</gene>
<accession>A0A7M3MFP0</accession>
<protein>
    <submittedName>
        <fullName evidence="1">Uncharacterized protein</fullName>
    </submittedName>
</protein>
<reference evidence="1 2" key="1">
    <citation type="submission" date="2018-06" db="EMBL/GenBank/DDBJ databases">
        <title>Complete genome of Desulfovibrio indonesiensis P37SLT.</title>
        <authorList>
            <person name="Crispim J.S."/>
            <person name="Vidigal P.M.P."/>
            <person name="Silva L.C.F."/>
            <person name="Laguardia C.N."/>
            <person name="Araujo L.C."/>
            <person name="Dias R.S."/>
            <person name="Sousa M.P."/>
            <person name="Paula S.O."/>
            <person name="Silva C."/>
        </authorList>
    </citation>
    <scope>NUCLEOTIDE SEQUENCE [LARGE SCALE GENOMIC DNA]</scope>
    <source>
        <strain evidence="1 2">P37SLT</strain>
    </source>
</reference>
<comment type="caution">
    <text evidence="1">The sequence shown here is derived from an EMBL/GenBank/DDBJ whole genome shotgun (WGS) entry which is preliminary data.</text>
</comment>
<name>A0A7M3MFP0_9BACT</name>